<protein>
    <submittedName>
        <fullName evidence="1">Uncharacterized protein</fullName>
    </submittedName>
</protein>
<dbReference type="Proteomes" id="UP000199585">
    <property type="component" value="Unassembled WGS sequence"/>
</dbReference>
<dbReference type="EMBL" id="FOCI01000027">
    <property type="protein sequence ID" value="SEN70670.1"/>
    <property type="molecule type" value="Genomic_DNA"/>
</dbReference>
<name>A0A1H8INZ1_9RHOB</name>
<dbReference type="RefSeq" id="WP_245731601.1">
    <property type="nucleotide sequence ID" value="NZ_FOCI01000027.1"/>
</dbReference>
<gene>
    <name evidence="1" type="ORF">SAMN04488003_12731</name>
</gene>
<sequence>MARRRPTTASETDRAFPVRVKVHVPPTGLGVLIVEIAVWLKATFGEGAYGQGPATAIGRDACAYHFTSIDEAQLFLTTFPQLAVARPTPPPLSRSY</sequence>
<organism evidence="1 2">
    <name type="scientific">Loktanella fryxellensis</name>
    <dbReference type="NCBI Taxonomy" id="245187"/>
    <lineage>
        <taxon>Bacteria</taxon>
        <taxon>Pseudomonadati</taxon>
        <taxon>Pseudomonadota</taxon>
        <taxon>Alphaproteobacteria</taxon>
        <taxon>Rhodobacterales</taxon>
        <taxon>Roseobacteraceae</taxon>
        <taxon>Loktanella</taxon>
    </lineage>
</organism>
<evidence type="ECO:0000313" key="1">
    <source>
        <dbReference type="EMBL" id="SEN70670.1"/>
    </source>
</evidence>
<keyword evidence="2" id="KW-1185">Reference proteome</keyword>
<accession>A0A1H8INZ1</accession>
<dbReference type="AlphaFoldDB" id="A0A1H8INZ1"/>
<reference evidence="1 2" key="1">
    <citation type="submission" date="2016-10" db="EMBL/GenBank/DDBJ databases">
        <authorList>
            <person name="de Groot N.N."/>
        </authorList>
    </citation>
    <scope>NUCLEOTIDE SEQUENCE [LARGE SCALE GENOMIC DNA]</scope>
    <source>
        <strain evidence="1 2">DSM 16213</strain>
    </source>
</reference>
<evidence type="ECO:0000313" key="2">
    <source>
        <dbReference type="Proteomes" id="UP000199585"/>
    </source>
</evidence>
<proteinExistence type="predicted"/>